<dbReference type="Proteomes" id="UP000765509">
    <property type="component" value="Unassembled WGS sequence"/>
</dbReference>
<feature type="compositionally biased region" description="Polar residues" evidence="1">
    <location>
        <begin position="221"/>
        <end position="231"/>
    </location>
</feature>
<proteinExistence type="predicted"/>
<dbReference type="EMBL" id="AVOT02002473">
    <property type="protein sequence ID" value="MBW0470491.1"/>
    <property type="molecule type" value="Genomic_DNA"/>
</dbReference>
<evidence type="ECO:0000313" key="2">
    <source>
        <dbReference type="EMBL" id="MBW0470491.1"/>
    </source>
</evidence>
<keyword evidence="3" id="KW-1185">Reference proteome</keyword>
<reference evidence="2" key="1">
    <citation type="submission" date="2021-03" db="EMBL/GenBank/DDBJ databases">
        <title>Draft genome sequence of rust myrtle Austropuccinia psidii MF-1, a brazilian biotype.</title>
        <authorList>
            <person name="Quecine M.C."/>
            <person name="Pachon D.M.R."/>
            <person name="Bonatelli M.L."/>
            <person name="Correr F.H."/>
            <person name="Franceschini L.M."/>
            <person name="Leite T.F."/>
            <person name="Margarido G.R.A."/>
            <person name="Almeida C.A."/>
            <person name="Ferrarezi J.A."/>
            <person name="Labate C.A."/>
        </authorList>
    </citation>
    <scope>NUCLEOTIDE SEQUENCE</scope>
    <source>
        <strain evidence="2">MF-1</strain>
    </source>
</reference>
<dbReference type="AlphaFoldDB" id="A0A9Q3BQL2"/>
<feature type="region of interest" description="Disordered" evidence="1">
    <location>
        <begin position="135"/>
        <end position="231"/>
    </location>
</feature>
<protein>
    <submittedName>
        <fullName evidence="2">Uncharacterized protein</fullName>
    </submittedName>
</protein>
<comment type="caution">
    <text evidence="2">The sequence shown here is derived from an EMBL/GenBank/DDBJ whole genome shotgun (WGS) entry which is preliminary data.</text>
</comment>
<accession>A0A9Q3BQL2</accession>
<evidence type="ECO:0000313" key="3">
    <source>
        <dbReference type="Proteomes" id="UP000765509"/>
    </source>
</evidence>
<feature type="compositionally biased region" description="Polar residues" evidence="1">
    <location>
        <begin position="164"/>
        <end position="193"/>
    </location>
</feature>
<feature type="compositionally biased region" description="Basic and acidic residues" evidence="1">
    <location>
        <begin position="206"/>
        <end position="220"/>
    </location>
</feature>
<organism evidence="2 3">
    <name type="scientific">Austropuccinia psidii MF-1</name>
    <dbReference type="NCBI Taxonomy" id="1389203"/>
    <lineage>
        <taxon>Eukaryota</taxon>
        <taxon>Fungi</taxon>
        <taxon>Dikarya</taxon>
        <taxon>Basidiomycota</taxon>
        <taxon>Pucciniomycotina</taxon>
        <taxon>Pucciniomycetes</taxon>
        <taxon>Pucciniales</taxon>
        <taxon>Sphaerophragmiaceae</taxon>
        <taxon>Austropuccinia</taxon>
    </lineage>
</organism>
<name>A0A9Q3BQL2_9BASI</name>
<evidence type="ECO:0000256" key="1">
    <source>
        <dbReference type="SAM" id="MobiDB-lite"/>
    </source>
</evidence>
<sequence length="231" mass="25657">MSVWLERTHVVALECQFLKSEDTCGERMMGHFGEFPVSEAPTPYGTSGYSSFTGYRRQDVERWTNTGGPIIVSGRPIYSGSNVPIPRINEQGVVKWIRRIADSPTGPNAEGSDELDGEEVQIISQSINAQYSKKFATSVPPPSSGHFTARPPKASAMRRYSIRPSPTTHYGPSQVHPPQQLQPVSSTNITREVSSPLPFPSTQVFQRRERWPIRVSRGDQNDGNDGQNVKN</sequence>
<gene>
    <name evidence="2" type="ORF">O181_010206</name>
</gene>